<protein>
    <submittedName>
        <fullName evidence="2">Uncharacterized protein</fullName>
    </submittedName>
</protein>
<organism evidence="2 3">
    <name type="scientific">Neohortaea acidophila</name>
    <dbReference type="NCBI Taxonomy" id="245834"/>
    <lineage>
        <taxon>Eukaryota</taxon>
        <taxon>Fungi</taxon>
        <taxon>Dikarya</taxon>
        <taxon>Ascomycota</taxon>
        <taxon>Pezizomycotina</taxon>
        <taxon>Dothideomycetes</taxon>
        <taxon>Dothideomycetidae</taxon>
        <taxon>Mycosphaerellales</taxon>
        <taxon>Teratosphaeriaceae</taxon>
        <taxon>Neohortaea</taxon>
    </lineage>
</organism>
<feature type="compositionally biased region" description="Polar residues" evidence="1">
    <location>
        <begin position="62"/>
        <end position="73"/>
    </location>
</feature>
<feature type="compositionally biased region" description="Basic and acidic residues" evidence="1">
    <location>
        <begin position="41"/>
        <end position="56"/>
    </location>
</feature>
<dbReference type="Proteomes" id="UP000799767">
    <property type="component" value="Unassembled WGS sequence"/>
</dbReference>
<evidence type="ECO:0000313" key="2">
    <source>
        <dbReference type="EMBL" id="KAF2478909.1"/>
    </source>
</evidence>
<keyword evidence="3" id="KW-1185">Reference proteome</keyword>
<feature type="region of interest" description="Disordered" evidence="1">
    <location>
        <begin position="37"/>
        <end position="73"/>
    </location>
</feature>
<dbReference type="GeneID" id="54475979"/>
<reference evidence="2" key="1">
    <citation type="journal article" date="2020" name="Stud. Mycol.">
        <title>101 Dothideomycetes genomes: a test case for predicting lifestyles and emergence of pathogens.</title>
        <authorList>
            <person name="Haridas S."/>
            <person name="Albert R."/>
            <person name="Binder M."/>
            <person name="Bloem J."/>
            <person name="Labutti K."/>
            <person name="Salamov A."/>
            <person name="Andreopoulos B."/>
            <person name="Baker S."/>
            <person name="Barry K."/>
            <person name="Bills G."/>
            <person name="Bluhm B."/>
            <person name="Cannon C."/>
            <person name="Castanera R."/>
            <person name="Culley D."/>
            <person name="Daum C."/>
            <person name="Ezra D."/>
            <person name="Gonzalez J."/>
            <person name="Henrissat B."/>
            <person name="Kuo A."/>
            <person name="Liang C."/>
            <person name="Lipzen A."/>
            <person name="Lutzoni F."/>
            <person name="Magnuson J."/>
            <person name="Mondo S."/>
            <person name="Nolan M."/>
            <person name="Ohm R."/>
            <person name="Pangilinan J."/>
            <person name="Park H.-J."/>
            <person name="Ramirez L."/>
            <person name="Alfaro M."/>
            <person name="Sun H."/>
            <person name="Tritt A."/>
            <person name="Yoshinaga Y."/>
            <person name="Zwiers L.-H."/>
            <person name="Turgeon B."/>
            <person name="Goodwin S."/>
            <person name="Spatafora J."/>
            <person name="Crous P."/>
            <person name="Grigoriev I."/>
        </authorList>
    </citation>
    <scope>NUCLEOTIDE SEQUENCE</scope>
    <source>
        <strain evidence="2">CBS 113389</strain>
    </source>
</reference>
<dbReference type="EMBL" id="MU001643">
    <property type="protein sequence ID" value="KAF2478909.1"/>
    <property type="molecule type" value="Genomic_DNA"/>
</dbReference>
<name>A0A6A6PG17_9PEZI</name>
<dbReference type="RefSeq" id="XP_033585479.1">
    <property type="nucleotide sequence ID" value="XM_033734977.1"/>
</dbReference>
<evidence type="ECO:0000313" key="3">
    <source>
        <dbReference type="Proteomes" id="UP000799767"/>
    </source>
</evidence>
<sequence length="73" mass="8343">MENQQIDRGTDGMEQLHFDQLETADCTATSILRLCFSRPPRAPDPRRQLHQPDRFRPYVSPWPTTLSASKGSS</sequence>
<gene>
    <name evidence="2" type="ORF">BDY17DRAFT_306026</name>
</gene>
<proteinExistence type="predicted"/>
<evidence type="ECO:0000256" key="1">
    <source>
        <dbReference type="SAM" id="MobiDB-lite"/>
    </source>
</evidence>
<accession>A0A6A6PG17</accession>
<dbReference type="AlphaFoldDB" id="A0A6A6PG17"/>